<reference evidence="1 2" key="1">
    <citation type="submission" date="2013-08" db="EMBL/GenBank/DDBJ databases">
        <authorList>
            <person name="Weinstock G."/>
            <person name="Sodergren E."/>
            <person name="Wylie T."/>
            <person name="Fulton L."/>
            <person name="Fulton R."/>
            <person name="Fronick C."/>
            <person name="O'Laughlin M."/>
            <person name="Godfrey J."/>
            <person name="Miner T."/>
            <person name="Herter B."/>
            <person name="Appelbaum E."/>
            <person name="Cordes M."/>
            <person name="Lek S."/>
            <person name="Wollam A."/>
            <person name="Pepin K.H."/>
            <person name="Palsikar V.B."/>
            <person name="Mitreva M."/>
            <person name="Wilson R.K."/>
        </authorList>
    </citation>
    <scope>NUCLEOTIDE SEQUENCE [LARGE SCALE GENOMIC DNA]</scope>
    <source>
        <strain evidence="1 2">ATCC 14665</strain>
    </source>
</reference>
<dbReference type="AlphaFoldDB" id="U2RWC6"/>
<dbReference type="EMBL" id="AWVQ01000054">
    <property type="protein sequence ID" value="ERK73056.1"/>
    <property type="molecule type" value="Genomic_DNA"/>
</dbReference>
<evidence type="ECO:0000313" key="1">
    <source>
        <dbReference type="EMBL" id="ERK73056.1"/>
    </source>
</evidence>
<name>U2RWC6_LEIAQ</name>
<evidence type="ECO:0000313" key="2">
    <source>
        <dbReference type="Proteomes" id="UP000016605"/>
    </source>
</evidence>
<organism evidence="1 2">
    <name type="scientific">Leifsonia aquatica ATCC 14665</name>
    <dbReference type="NCBI Taxonomy" id="1358026"/>
    <lineage>
        <taxon>Bacteria</taxon>
        <taxon>Bacillati</taxon>
        <taxon>Actinomycetota</taxon>
        <taxon>Actinomycetes</taxon>
        <taxon>Micrococcales</taxon>
        <taxon>Microbacteriaceae</taxon>
        <taxon>Leifsonia</taxon>
    </lineage>
</organism>
<gene>
    <name evidence="1" type="ORF">N136_00582</name>
</gene>
<dbReference type="Proteomes" id="UP000016605">
    <property type="component" value="Unassembled WGS sequence"/>
</dbReference>
<dbReference type="HOGENOM" id="CLU_3291819_0_0_11"/>
<accession>U2RWC6</accession>
<sequence length="40" mass="4567">MTSVYVLSESWGGLQQRRRGRHRLLPVPTPSSVCVTIRSR</sequence>
<protein>
    <submittedName>
        <fullName evidence="1">Uncharacterized protein</fullName>
    </submittedName>
</protein>
<proteinExistence type="predicted"/>
<comment type="caution">
    <text evidence="1">The sequence shown here is derived from an EMBL/GenBank/DDBJ whole genome shotgun (WGS) entry which is preliminary data.</text>
</comment>